<dbReference type="Proteomes" id="UP001232148">
    <property type="component" value="Unassembled WGS sequence"/>
</dbReference>
<evidence type="ECO:0000313" key="1">
    <source>
        <dbReference type="EMBL" id="KAK2033851.1"/>
    </source>
</evidence>
<dbReference type="AlphaFoldDB" id="A0AAD9M490"/>
<name>A0AAD9M490_9PEZI</name>
<comment type="caution">
    <text evidence="1">The sequence shown here is derived from an EMBL/GenBank/DDBJ whole genome shotgun (WGS) entry which is preliminary data.</text>
</comment>
<sequence length="215" mass="23768">MSIQRVAFACLFGRFFFLLFFSSSSFSLPLRPLHTSLPSPSSYAIWLLPHLTARGWLLADLGTMRHSLQLPLYTHTHTHTLTHTTTHPQIEREGGKKWEAPSTISSCRWGLDVQSASARPHRPHAIHAMPYPSSHSGLEFLASIDLAPLNPPTAAISRCWEGSCTSSMPLAAMRDDPFTDLNILSSVDCAARREGAMSNDRGWLPNAHHVVSLCS</sequence>
<evidence type="ECO:0000313" key="2">
    <source>
        <dbReference type="Proteomes" id="UP001232148"/>
    </source>
</evidence>
<reference evidence="1" key="1">
    <citation type="submission" date="2021-06" db="EMBL/GenBank/DDBJ databases">
        <title>Comparative genomics, transcriptomics and evolutionary studies reveal genomic signatures of adaptation to plant cell wall in hemibiotrophic fungi.</title>
        <authorList>
            <consortium name="DOE Joint Genome Institute"/>
            <person name="Baroncelli R."/>
            <person name="Diaz J.F."/>
            <person name="Benocci T."/>
            <person name="Peng M."/>
            <person name="Battaglia E."/>
            <person name="Haridas S."/>
            <person name="Andreopoulos W."/>
            <person name="Labutti K."/>
            <person name="Pangilinan J."/>
            <person name="Floch G.L."/>
            <person name="Makela M.R."/>
            <person name="Henrissat B."/>
            <person name="Grigoriev I.V."/>
            <person name="Crouch J.A."/>
            <person name="De Vries R.P."/>
            <person name="Sukno S.A."/>
            <person name="Thon M.R."/>
        </authorList>
    </citation>
    <scope>NUCLEOTIDE SEQUENCE</scope>
    <source>
        <strain evidence="1">MAFF235873</strain>
    </source>
</reference>
<keyword evidence="2" id="KW-1185">Reference proteome</keyword>
<accession>A0AAD9M490</accession>
<gene>
    <name evidence="1" type="ORF">LX32DRAFT_634799</name>
</gene>
<protein>
    <submittedName>
        <fullName evidence="1">Uncharacterized protein</fullName>
    </submittedName>
</protein>
<proteinExistence type="predicted"/>
<dbReference type="EMBL" id="MU842818">
    <property type="protein sequence ID" value="KAK2033851.1"/>
    <property type="molecule type" value="Genomic_DNA"/>
</dbReference>
<organism evidence="1 2">
    <name type="scientific">Colletotrichum zoysiae</name>
    <dbReference type="NCBI Taxonomy" id="1216348"/>
    <lineage>
        <taxon>Eukaryota</taxon>
        <taxon>Fungi</taxon>
        <taxon>Dikarya</taxon>
        <taxon>Ascomycota</taxon>
        <taxon>Pezizomycotina</taxon>
        <taxon>Sordariomycetes</taxon>
        <taxon>Hypocreomycetidae</taxon>
        <taxon>Glomerellales</taxon>
        <taxon>Glomerellaceae</taxon>
        <taxon>Colletotrichum</taxon>
        <taxon>Colletotrichum graminicola species complex</taxon>
    </lineage>
</organism>